<feature type="non-terminal residue" evidence="4">
    <location>
        <position position="1"/>
    </location>
</feature>
<feature type="domain" description="Methyltransferase FkbM" evidence="3">
    <location>
        <begin position="215"/>
        <end position="362"/>
    </location>
</feature>
<dbReference type="Gene3D" id="3.40.50.150">
    <property type="entry name" value="Vaccinia Virus protein VP39"/>
    <property type="match status" value="1"/>
</dbReference>
<name>A0A2V0PL46_9CHLO</name>
<evidence type="ECO:0000259" key="3">
    <source>
        <dbReference type="Pfam" id="PF05050"/>
    </source>
</evidence>
<dbReference type="SUPFAM" id="SSF53335">
    <property type="entry name" value="S-adenosyl-L-methionine-dependent methyltransferases"/>
    <property type="match status" value="1"/>
</dbReference>
<dbReference type="InterPro" id="IPR052514">
    <property type="entry name" value="SAM-dependent_MTase"/>
</dbReference>
<dbReference type="InParanoid" id="A0A2V0PL46"/>
<comment type="caution">
    <text evidence="4">The sequence shown here is derived from an EMBL/GenBank/DDBJ whole genome shotgun (WGS) entry which is preliminary data.</text>
</comment>
<organism evidence="4 5">
    <name type="scientific">Raphidocelis subcapitata</name>
    <dbReference type="NCBI Taxonomy" id="307507"/>
    <lineage>
        <taxon>Eukaryota</taxon>
        <taxon>Viridiplantae</taxon>
        <taxon>Chlorophyta</taxon>
        <taxon>core chlorophytes</taxon>
        <taxon>Chlorophyceae</taxon>
        <taxon>CS clade</taxon>
        <taxon>Sphaeropleales</taxon>
        <taxon>Selenastraceae</taxon>
        <taxon>Raphidocelis</taxon>
    </lineage>
</organism>
<protein>
    <recommendedName>
        <fullName evidence="3">Methyltransferase FkbM domain-containing protein</fullName>
    </recommendedName>
</protein>
<dbReference type="OrthoDB" id="542772at2759"/>
<feature type="region of interest" description="Disordered" evidence="1">
    <location>
        <begin position="49"/>
        <end position="75"/>
    </location>
</feature>
<feature type="signal peptide" evidence="2">
    <location>
        <begin position="1"/>
        <end position="17"/>
    </location>
</feature>
<evidence type="ECO:0000256" key="2">
    <source>
        <dbReference type="SAM" id="SignalP"/>
    </source>
</evidence>
<dbReference type="AlphaFoldDB" id="A0A2V0PL46"/>
<evidence type="ECO:0000256" key="1">
    <source>
        <dbReference type="SAM" id="MobiDB-lite"/>
    </source>
</evidence>
<feature type="compositionally biased region" description="Pro residues" evidence="1">
    <location>
        <begin position="57"/>
        <end position="69"/>
    </location>
</feature>
<feature type="chain" id="PRO_5016145057" description="Methyltransferase FkbM domain-containing protein" evidence="2">
    <location>
        <begin position="18"/>
        <end position="422"/>
    </location>
</feature>
<keyword evidence="2" id="KW-0732">Signal</keyword>
<dbReference type="Pfam" id="PF05050">
    <property type="entry name" value="Methyltransf_21"/>
    <property type="match status" value="1"/>
</dbReference>
<evidence type="ECO:0000313" key="4">
    <source>
        <dbReference type="EMBL" id="GBG00519.1"/>
    </source>
</evidence>
<dbReference type="EMBL" id="BDRX01000237">
    <property type="protein sequence ID" value="GBG00519.1"/>
    <property type="molecule type" value="Genomic_DNA"/>
</dbReference>
<sequence>ALFAVALSLCAVLLGLALLCPSCGRRAGAHDVSGSPGGSRALRLETAGGATAAPPGAAAPPPPAPPPPEEAGARGAADPVDLRLAHLLLPLTNLSSLSTAALLDSHPGITPAEARQVVRLHQELYCRSQARGGAPPKGARPVPFGNVTLYTYARDDIVSASIGQQHTWELPEIREMLWAMRAPVPPPDDGGPPAGGGPLAGRAGWRAPASAFVVDVGANIGWFTLNAAAAGGTVAAFEAMPSNIALLRASLCANPWLMARVALYGTGLGTRREACAIISSRANTGDGHTVCGDAAGERAAQSGGGEYELRGSISVMRLDSLVDRDVQVVKLDVEGYEMEVLSGAAALLRQRRVWYLLTECNVGILGEGRARAYLRFLAGSGYAISTGPFLDAALLESGAAALPPGDAPTLYCARRELVGAAD</sequence>
<dbReference type="InterPro" id="IPR029063">
    <property type="entry name" value="SAM-dependent_MTases_sf"/>
</dbReference>
<dbReference type="NCBIfam" id="TIGR01444">
    <property type="entry name" value="fkbM_fam"/>
    <property type="match status" value="1"/>
</dbReference>
<accession>A0A2V0PL46</accession>
<dbReference type="Proteomes" id="UP000247498">
    <property type="component" value="Unassembled WGS sequence"/>
</dbReference>
<reference evidence="4 5" key="1">
    <citation type="journal article" date="2018" name="Sci. Rep.">
        <title>Raphidocelis subcapitata (=Pseudokirchneriella subcapitata) provides an insight into genome evolution and environmental adaptations in the Sphaeropleales.</title>
        <authorList>
            <person name="Suzuki S."/>
            <person name="Yamaguchi H."/>
            <person name="Nakajima N."/>
            <person name="Kawachi M."/>
        </authorList>
    </citation>
    <scope>NUCLEOTIDE SEQUENCE [LARGE SCALE GENOMIC DNA]</scope>
    <source>
        <strain evidence="4 5">NIES-35</strain>
    </source>
</reference>
<dbReference type="InterPro" id="IPR006342">
    <property type="entry name" value="FkbM_mtfrase"/>
</dbReference>
<dbReference type="PANTHER" id="PTHR34203">
    <property type="entry name" value="METHYLTRANSFERASE, FKBM FAMILY PROTEIN"/>
    <property type="match status" value="1"/>
</dbReference>
<proteinExistence type="predicted"/>
<dbReference type="PANTHER" id="PTHR34203:SF13">
    <property type="entry name" value="EXPRESSED PROTEIN"/>
    <property type="match status" value="1"/>
</dbReference>
<evidence type="ECO:0000313" key="5">
    <source>
        <dbReference type="Proteomes" id="UP000247498"/>
    </source>
</evidence>
<gene>
    <name evidence="4" type="ORF">Rsub_13269</name>
</gene>
<keyword evidence="5" id="KW-1185">Reference proteome</keyword>